<evidence type="ECO:0000313" key="2">
    <source>
        <dbReference type="Proteomes" id="UP001196097"/>
    </source>
</evidence>
<reference evidence="1 2" key="1">
    <citation type="journal article" date="2021" name="ISME J.">
        <title>Genomic evolution of the class Acidithiobacillia: deep-branching Proteobacteria living in extreme acidic conditions.</title>
        <authorList>
            <person name="Moya-Beltran A."/>
            <person name="Beard S."/>
            <person name="Rojas-Villalobos C."/>
            <person name="Issotta F."/>
            <person name="Gallardo Y."/>
            <person name="Ulloa R."/>
            <person name="Giaveno A."/>
            <person name="Degli Esposti M."/>
            <person name="Johnson D.B."/>
            <person name="Quatrini R."/>
        </authorList>
    </citation>
    <scope>NUCLEOTIDE SEQUENCE [LARGE SCALE GENOMIC DNA]</scope>
    <source>
        <strain evidence="1 2">CF3</strain>
    </source>
</reference>
<proteinExistence type="predicted"/>
<dbReference type="Proteomes" id="UP001196097">
    <property type="component" value="Chromosome"/>
</dbReference>
<sequence>MPTPKKLIRLIENPTTAELLESLVPAALQALHTILTDPLSPAGARVAAARDVLDRPSSTVNLATH</sequence>
<keyword evidence="2" id="KW-1185">Reference proteome</keyword>
<gene>
    <name evidence="1" type="ORF">HF292_003530</name>
</gene>
<name>A0ACD5IL10_9PROT</name>
<accession>A0ACD5IL10</accession>
<dbReference type="EMBL" id="CP130946">
    <property type="protein sequence ID" value="XRP73731.1"/>
    <property type="molecule type" value="Genomic_DNA"/>
</dbReference>
<protein>
    <submittedName>
        <fullName evidence="1">Uncharacterized protein</fullName>
    </submittedName>
</protein>
<evidence type="ECO:0000313" key="1">
    <source>
        <dbReference type="EMBL" id="XRP73731.1"/>
    </source>
</evidence>
<organism evidence="1 2">
    <name type="scientific">Acidithiobacillus ferruginosus</name>
    <dbReference type="NCBI Taxonomy" id="3063951"/>
    <lineage>
        <taxon>Bacteria</taxon>
        <taxon>Pseudomonadati</taxon>
        <taxon>Pseudomonadota</taxon>
        <taxon>Acidithiobacillia</taxon>
        <taxon>Acidithiobacillales</taxon>
        <taxon>Acidithiobacillaceae</taxon>
        <taxon>Acidithiobacillus</taxon>
    </lineage>
</organism>